<dbReference type="PROSITE" id="PS50114">
    <property type="entry name" value="GATA_ZN_FINGER_2"/>
    <property type="match status" value="1"/>
</dbReference>
<dbReference type="SUPFAM" id="SSF57716">
    <property type="entry name" value="Glucocorticoid receptor-like (DNA-binding domain)"/>
    <property type="match status" value="1"/>
</dbReference>
<dbReference type="SMART" id="SM00401">
    <property type="entry name" value="ZnF_GATA"/>
    <property type="match status" value="1"/>
</dbReference>
<dbReference type="RefSeq" id="XP_003681541.1">
    <property type="nucleotide sequence ID" value="XM_003681493.1"/>
</dbReference>
<dbReference type="GO" id="GO:0000987">
    <property type="term" value="F:cis-regulatory region sequence-specific DNA binding"/>
    <property type="evidence" value="ECO:0007669"/>
    <property type="project" value="EnsemblFungi"/>
</dbReference>
<dbReference type="GO" id="GO:0005933">
    <property type="term" value="C:cellular bud"/>
    <property type="evidence" value="ECO:0007669"/>
    <property type="project" value="EnsemblFungi"/>
</dbReference>
<evidence type="ECO:0000259" key="3">
    <source>
        <dbReference type="PROSITE" id="PS50114"/>
    </source>
</evidence>
<accession>G8ZUN6</accession>
<feature type="compositionally biased region" description="Polar residues" evidence="2">
    <location>
        <begin position="317"/>
        <end position="340"/>
    </location>
</feature>
<dbReference type="HOGENOM" id="CLU_041192_0_0_1"/>
<gene>
    <name evidence="4" type="primary">TDEL0E00870</name>
    <name evidence="4" type="ORF">TDEL_0E00870</name>
</gene>
<proteinExistence type="predicted"/>
<dbReference type="Gene3D" id="3.30.50.10">
    <property type="entry name" value="Erythroid Transcription Factor GATA-1, subunit A"/>
    <property type="match status" value="1"/>
</dbReference>
<evidence type="ECO:0000313" key="4">
    <source>
        <dbReference type="EMBL" id="CCE92330.1"/>
    </source>
</evidence>
<evidence type="ECO:0000256" key="2">
    <source>
        <dbReference type="SAM" id="MobiDB-lite"/>
    </source>
</evidence>
<dbReference type="CDD" id="cd00202">
    <property type="entry name" value="ZnF_GATA"/>
    <property type="match status" value="1"/>
</dbReference>
<keyword evidence="5" id="KW-1185">Reference proteome</keyword>
<feature type="domain" description="GATA-type" evidence="3">
    <location>
        <begin position="409"/>
        <end position="447"/>
    </location>
</feature>
<name>G8ZUN6_TORDE</name>
<feature type="compositionally biased region" description="Low complexity" evidence="2">
    <location>
        <begin position="345"/>
        <end position="354"/>
    </location>
</feature>
<sequence>MLSAINGYPLSSTSSGSSESAGPDFRKKISFDDLLLLPSIPSNSSSRNYLCSPILPPISNNAQRKYNTAPASPNHHDYYSSTVTPQTSPLFNRAQLAPTGAKNLLPLTNNQQENLPSLRHLQLLPDPRIQEYACYYPDTSEHTPIWKRTLVHWCKETNYQDYTKIVHEVSHDRTQLSALLRGSSRTAPVPSVLKPKDAFQGLSDHAKSASAPMTPPMSPVGEMDRNQPPEFTAFVSSKLVQTVKQETNRNQNTPCRHKKTNSFKAMQLKKLFSNRDLLSNDTRTDNGKFKVSKPHDDTHRLTKINIDHAARNLVITLDTQAKKPTSPTRSPGLSSNTTPKLVSKPAQPRSRSPSPVRPSTPPATASSSKYHKFAFDSPQSPIATIKQSSYHSSTKTTPKRRRSSGGSTHGTVRKCVSCHSNDSPCWRPSWSGKKHDQLCNSCGLRYKKTHTRCLNDSCRKIPTKGELSIMKSNGIQRHQNEDGTVIEGYKCLFCNSIAETTDAIPQSNL</sequence>
<dbReference type="GeneID" id="11503731"/>
<dbReference type="EMBL" id="HE616746">
    <property type="protein sequence ID" value="CCE92330.1"/>
    <property type="molecule type" value="Genomic_DNA"/>
</dbReference>
<dbReference type="FunCoup" id="G8ZUN6">
    <property type="interactions" value="313"/>
</dbReference>
<feature type="compositionally biased region" description="Polar residues" evidence="2">
    <location>
        <begin position="377"/>
        <end position="396"/>
    </location>
</feature>
<feature type="region of interest" description="Disordered" evidence="2">
    <location>
        <begin position="62"/>
        <end position="84"/>
    </location>
</feature>
<keyword evidence="1" id="KW-0862">Zinc</keyword>
<dbReference type="GO" id="GO:0031495">
    <property type="term" value="P:negative regulation of mating type switching"/>
    <property type="evidence" value="ECO:0007669"/>
    <property type="project" value="EnsemblFungi"/>
</dbReference>
<feature type="region of interest" description="Disordered" evidence="2">
    <location>
        <begin position="1"/>
        <end position="22"/>
    </location>
</feature>
<feature type="region of interest" description="Disordered" evidence="2">
    <location>
        <begin position="317"/>
        <end position="413"/>
    </location>
</feature>
<dbReference type="InterPro" id="IPR000679">
    <property type="entry name" value="Znf_GATA"/>
</dbReference>
<keyword evidence="1" id="KW-0863">Zinc-finger</keyword>
<dbReference type="eggNOG" id="ENOG502QX5C">
    <property type="taxonomic scope" value="Eukaryota"/>
</dbReference>
<feature type="compositionally biased region" description="Polar residues" evidence="2">
    <location>
        <begin position="62"/>
        <end position="71"/>
    </location>
</feature>
<dbReference type="KEGG" id="tdl:TDEL_0E00870"/>
<dbReference type="AlphaFoldDB" id="G8ZUN6"/>
<feature type="compositionally biased region" description="Polar residues" evidence="2">
    <location>
        <begin position="245"/>
        <end position="254"/>
    </location>
</feature>
<evidence type="ECO:0000256" key="1">
    <source>
        <dbReference type="PROSITE-ProRule" id="PRU00094"/>
    </source>
</evidence>
<evidence type="ECO:0000313" key="5">
    <source>
        <dbReference type="Proteomes" id="UP000005627"/>
    </source>
</evidence>
<dbReference type="GO" id="GO:0033698">
    <property type="term" value="C:Rpd3L complex"/>
    <property type="evidence" value="ECO:0007669"/>
    <property type="project" value="EnsemblFungi"/>
</dbReference>
<dbReference type="PROSITE" id="PS00344">
    <property type="entry name" value="GATA_ZN_FINGER_1"/>
    <property type="match status" value="1"/>
</dbReference>
<dbReference type="InParanoid" id="G8ZUN6"/>
<protein>
    <recommendedName>
        <fullName evidence="3">GATA-type domain-containing protein</fullName>
    </recommendedName>
</protein>
<dbReference type="GO" id="GO:1900461">
    <property type="term" value="P:positive regulation of pseudohyphal growth by positive regulation of transcription from RNA polymerase II promoter"/>
    <property type="evidence" value="ECO:0007669"/>
    <property type="project" value="EnsemblFungi"/>
</dbReference>
<reference evidence="4 5" key="1">
    <citation type="journal article" date="2011" name="Proc. Natl. Acad. Sci. U.S.A.">
        <title>Evolutionary erosion of yeast sex chromosomes by mating-type switching accidents.</title>
        <authorList>
            <person name="Gordon J.L."/>
            <person name="Armisen D."/>
            <person name="Proux-Wera E."/>
            <person name="Oheigeartaigh S.S."/>
            <person name="Byrne K.P."/>
            <person name="Wolfe K.H."/>
        </authorList>
    </citation>
    <scope>NUCLEOTIDE SEQUENCE [LARGE SCALE GENOMIC DNA]</scope>
    <source>
        <strain evidence="5">ATCC 10662 / CBS 1146 / NBRC 0425 / NCYC 2629 / NRRL Y-866</strain>
    </source>
</reference>
<dbReference type="STRING" id="1076872.G8ZUN6"/>
<dbReference type="Proteomes" id="UP000005627">
    <property type="component" value="Chromosome 5"/>
</dbReference>
<feature type="region of interest" description="Disordered" evidence="2">
    <location>
        <begin position="245"/>
        <end position="264"/>
    </location>
</feature>
<dbReference type="GO" id="GO:0001227">
    <property type="term" value="F:DNA-binding transcription repressor activity, RNA polymerase II-specific"/>
    <property type="evidence" value="ECO:0007669"/>
    <property type="project" value="EnsemblFungi"/>
</dbReference>
<dbReference type="Pfam" id="PF00320">
    <property type="entry name" value="GATA"/>
    <property type="match status" value="1"/>
</dbReference>
<feature type="compositionally biased region" description="Low complexity" evidence="2">
    <location>
        <begin position="11"/>
        <end position="20"/>
    </location>
</feature>
<dbReference type="GO" id="GO:0008270">
    <property type="term" value="F:zinc ion binding"/>
    <property type="evidence" value="ECO:0007669"/>
    <property type="project" value="UniProtKB-KW"/>
</dbReference>
<keyword evidence="1" id="KW-0479">Metal-binding</keyword>
<dbReference type="InterPro" id="IPR013088">
    <property type="entry name" value="Znf_NHR/GATA"/>
</dbReference>
<dbReference type="OrthoDB" id="2162994at2759"/>
<organism evidence="4 5">
    <name type="scientific">Torulaspora delbrueckii</name>
    <name type="common">Yeast</name>
    <name type="synonym">Candida colliculosa</name>
    <dbReference type="NCBI Taxonomy" id="4950"/>
    <lineage>
        <taxon>Eukaryota</taxon>
        <taxon>Fungi</taxon>
        <taxon>Dikarya</taxon>
        <taxon>Ascomycota</taxon>
        <taxon>Saccharomycotina</taxon>
        <taxon>Saccharomycetes</taxon>
        <taxon>Saccharomycetales</taxon>
        <taxon>Saccharomycetaceae</taxon>
        <taxon>Torulaspora</taxon>
    </lineage>
</organism>